<evidence type="ECO:0000313" key="2">
    <source>
        <dbReference type="Proteomes" id="UP000247233"/>
    </source>
</evidence>
<keyword evidence="2" id="KW-1185">Reference proteome</keyword>
<proteinExistence type="predicted"/>
<organism evidence="1 2">
    <name type="scientific">Aspergillus heteromorphus CBS 117.55</name>
    <dbReference type="NCBI Taxonomy" id="1448321"/>
    <lineage>
        <taxon>Eukaryota</taxon>
        <taxon>Fungi</taxon>
        <taxon>Dikarya</taxon>
        <taxon>Ascomycota</taxon>
        <taxon>Pezizomycotina</taxon>
        <taxon>Eurotiomycetes</taxon>
        <taxon>Eurotiomycetidae</taxon>
        <taxon>Eurotiales</taxon>
        <taxon>Aspergillaceae</taxon>
        <taxon>Aspergillus</taxon>
        <taxon>Aspergillus subgen. Circumdati</taxon>
    </lineage>
</organism>
<comment type="caution">
    <text evidence="1">The sequence shown here is derived from an EMBL/GenBank/DDBJ whole genome shotgun (WGS) entry which is preliminary data.</text>
</comment>
<dbReference type="GeneID" id="37071127"/>
<dbReference type="AlphaFoldDB" id="A0A317VRB1"/>
<name>A0A317VRB1_9EURO</name>
<gene>
    <name evidence="1" type="ORF">BO70DRAFT_97003</name>
</gene>
<reference evidence="1 2" key="1">
    <citation type="submission" date="2016-12" db="EMBL/GenBank/DDBJ databases">
        <title>The genomes of Aspergillus section Nigri reveals drivers in fungal speciation.</title>
        <authorList>
            <consortium name="DOE Joint Genome Institute"/>
            <person name="Vesth T.C."/>
            <person name="Nybo J."/>
            <person name="Theobald S."/>
            <person name="Brandl J."/>
            <person name="Frisvad J.C."/>
            <person name="Nielsen K.F."/>
            <person name="Lyhne E.K."/>
            <person name="Kogle M.E."/>
            <person name="Kuo A."/>
            <person name="Riley R."/>
            <person name="Clum A."/>
            <person name="Nolan M."/>
            <person name="Lipzen A."/>
            <person name="Salamov A."/>
            <person name="Henrissat B."/>
            <person name="Wiebenga A."/>
            <person name="De Vries R.P."/>
            <person name="Grigoriev I.V."/>
            <person name="Mortensen U.H."/>
            <person name="Andersen M.R."/>
            <person name="Baker S.E."/>
        </authorList>
    </citation>
    <scope>NUCLEOTIDE SEQUENCE [LARGE SCALE GENOMIC DNA]</scope>
    <source>
        <strain evidence="1 2">CBS 117.55</strain>
    </source>
</reference>
<dbReference type="Proteomes" id="UP000247233">
    <property type="component" value="Unassembled WGS sequence"/>
</dbReference>
<dbReference type="VEuPathDB" id="FungiDB:BO70DRAFT_97003"/>
<evidence type="ECO:0000313" key="1">
    <source>
        <dbReference type="EMBL" id="PWY75432.1"/>
    </source>
</evidence>
<dbReference type="RefSeq" id="XP_025397398.1">
    <property type="nucleotide sequence ID" value="XM_025548890.1"/>
</dbReference>
<dbReference type="EMBL" id="MSFL01000021">
    <property type="protein sequence ID" value="PWY75432.1"/>
    <property type="molecule type" value="Genomic_DNA"/>
</dbReference>
<protein>
    <submittedName>
        <fullName evidence="1">Uncharacterized protein</fullName>
    </submittedName>
</protein>
<sequence>MWVGGPKGPKRRLESSIWIPFNSMVRSSQVDYNTVHNTHTHTHTHRKEVDMLRRTPYVHPRSACRTHCSADLQTCRFLLSAAAASNSGSVRAVVAQAAGRYIDRPCSSLVWICDQRPSTRATGSVPVPFHYGDTLVSVYRLYSVHTLPNETKRKPPNG</sequence>
<accession>A0A317VRB1</accession>